<feature type="non-terminal residue" evidence="14">
    <location>
        <position position="1"/>
    </location>
</feature>
<feature type="transmembrane region" description="Helical" evidence="12">
    <location>
        <begin position="513"/>
        <end position="535"/>
    </location>
</feature>
<organism evidence="14 15">
    <name type="scientific">Syncephalis pseudoplumigaleata</name>
    <dbReference type="NCBI Taxonomy" id="1712513"/>
    <lineage>
        <taxon>Eukaryota</taxon>
        <taxon>Fungi</taxon>
        <taxon>Fungi incertae sedis</taxon>
        <taxon>Zoopagomycota</taxon>
        <taxon>Zoopagomycotina</taxon>
        <taxon>Zoopagomycetes</taxon>
        <taxon>Zoopagales</taxon>
        <taxon>Piptocephalidaceae</taxon>
        <taxon>Syncephalis</taxon>
    </lineage>
</organism>
<keyword evidence="15" id="KW-1185">Reference proteome</keyword>
<reference evidence="15" key="1">
    <citation type="journal article" date="2018" name="Nat. Microbiol.">
        <title>Leveraging single-cell genomics to expand the fungal tree of life.</title>
        <authorList>
            <person name="Ahrendt S.R."/>
            <person name="Quandt C.A."/>
            <person name="Ciobanu D."/>
            <person name="Clum A."/>
            <person name="Salamov A."/>
            <person name="Andreopoulos B."/>
            <person name="Cheng J.F."/>
            <person name="Woyke T."/>
            <person name="Pelin A."/>
            <person name="Henrissat B."/>
            <person name="Reynolds N.K."/>
            <person name="Benny G.L."/>
            <person name="Smith M.E."/>
            <person name="James T.Y."/>
            <person name="Grigoriev I.V."/>
        </authorList>
    </citation>
    <scope>NUCLEOTIDE SEQUENCE [LARGE SCALE GENOMIC DNA]</scope>
    <source>
        <strain evidence="15">Benny S71-1</strain>
    </source>
</reference>
<keyword evidence="5" id="KW-0846">Cobalamin</keyword>
<feature type="transmembrane region" description="Helical" evidence="12">
    <location>
        <begin position="34"/>
        <end position="53"/>
    </location>
</feature>
<dbReference type="GO" id="GO:0031419">
    <property type="term" value="F:cobalamin binding"/>
    <property type="evidence" value="ECO:0007669"/>
    <property type="project" value="UniProtKB-KW"/>
</dbReference>
<evidence type="ECO:0000256" key="5">
    <source>
        <dbReference type="ARBA" id="ARBA00022628"/>
    </source>
</evidence>
<keyword evidence="10" id="KW-0170">Cobalt</keyword>
<evidence type="ECO:0000256" key="3">
    <source>
        <dbReference type="ARBA" id="ARBA00017088"/>
    </source>
</evidence>
<keyword evidence="6 12" id="KW-0812">Transmembrane</keyword>
<evidence type="ECO:0000313" key="15">
    <source>
        <dbReference type="Proteomes" id="UP000278143"/>
    </source>
</evidence>
<comment type="similarity">
    <text evidence="2">Belongs to the LIMR family. LMBRD1 subfamily.</text>
</comment>
<proteinExistence type="inferred from homology"/>
<dbReference type="InterPro" id="IPR006876">
    <property type="entry name" value="LMBR1-like_membr_prot"/>
</dbReference>
<dbReference type="PANTHER" id="PTHR16130">
    <property type="entry name" value="LYSOSOMAL COBALAMIN TRANSPORTER-RELATED"/>
    <property type="match status" value="1"/>
</dbReference>
<evidence type="ECO:0000256" key="7">
    <source>
        <dbReference type="ARBA" id="ARBA00022989"/>
    </source>
</evidence>
<dbReference type="AlphaFoldDB" id="A0A4P9YXU6"/>
<comment type="function">
    <text evidence="11">Probable lysosomal cobalamin transporter. Required to export cobalamin from lysosomes allowing its conversion to cofactors.</text>
</comment>
<evidence type="ECO:0000256" key="12">
    <source>
        <dbReference type="SAM" id="Phobius"/>
    </source>
</evidence>
<sequence length="554" mass="61608">ALVWLVVAGVMLVLAGVSWSFTRHYQDPAESESLVTAVTVLGLTFCLFVLTLAPLDIFLVSSTVDQATGLKQAWATPEYIDGFQTTLSIWLVSGCFAGIVLLCFVVIPYAYFYFEELDHDEPAQRVCTRRAPIYPRSVGAAKYTTFTVCIAIILLVSGMVLRPKLSGENPHMDFEWFKRLLLANGGVKAIMFVVAVLILAGMMVYVSYTAYGLAVLPVRLLRGQYVRRQTRAELDASIERVRQRRRAIQRKYENATRPISASDGKDDGARSMSHAFMRSPSQLARQQALAGEGGHGWASVPVRFIRSIEVVAGKPIHDATINANHRCMPVHTCSSVDKVKHSICGRDCGYIIEHPEWFNPVNVMFLSLSHYFPADYLFMVGLVLYVFAATTTGLVQAGVRFFWVFLYRIKAHRTAPQGLLLAAILLMVSLLALNYTTTTVVAPQYAQFGSQRYCNHTLADGQRDCSQYPNLIVPCSAGNSRLTRVSRCVEVCTPTVLSTFIYRIAVSLPTMGLLFFNAQWLFLSVFALGFLYCIVRGAILRGHRADALEEGEEE</sequence>
<evidence type="ECO:0000256" key="6">
    <source>
        <dbReference type="ARBA" id="ARBA00022692"/>
    </source>
</evidence>
<protein>
    <recommendedName>
        <fullName evidence="3">Probable lysosomal cobalamin transporter</fullName>
    </recommendedName>
</protein>
<evidence type="ECO:0000256" key="2">
    <source>
        <dbReference type="ARBA" id="ARBA00009901"/>
    </source>
</evidence>
<feature type="transmembrane region" description="Helical" evidence="12">
    <location>
        <begin position="89"/>
        <end position="112"/>
    </location>
</feature>
<dbReference type="PANTHER" id="PTHR16130:SF2">
    <property type="entry name" value="LYSOSOMAL COBALAMIN TRANSPORT ESCORT PROTEIN LMBD1"/>
    <property type="match status" value="1"/>
</dbReference>
<name>A0A4P9YXU6_9FUNG</name>
<evidence type="ECO:0000256" key="13">
    <source>
        <dbReference type="SAM" id="SignalP"/>
    </source>
</evidence>
<evidence type="ECO:0000256" key="4">
    <source>
        <dbReference type="ARBA" id="ARBA00022448"/>
    </source>
</evidence>
<dbReference type="OrthoDB" id="73273at2759"/>
<dbReference type="InterPro" id="IPR050854">
    <property type="entry name" value="LMBD1_LysCbl_Transport"/>
</dbReference>
<evidence type="ECO:0000256" key="10">
    <source>
        <dbReference type="ARBA" id="ARBA00023285"/>
    </source>
</evidence>
<feature type="non-terminal residue" evidence="14">
    <location>
        <position position="554"/>
    </location>
</feature>
<feature type="transmembrane region" description="Helical" evidence="12">
    <location>
        <begin position="181"/>
        <end position="208"/>
    </location>
</feature>
<gene>
    <name evidence="14" type="ORF">SYNPS1DRAFT_6861</name>
</gene>
<dbReference type="GO" id="GO:0005774">
    <property type="term" value="C:vacuolar membrane"/>
    <property type="evidence" value="ECO:0007669"/>
    <property type="project" value="TreeGrafter"/>
</dbReference>
<feature type="transmembrane region" description="Helical" evidence="12">
    <location>
        <begin position="376"/>
        <end position="406"/>
    </location>
</feature>
<comment type="subcellular location">
    <subcellularLocation>
        <location evidence="1">Lysosome membrane</location>
        <topology evidence="1">Multi-pass membrane protein</topology>
    </subcellularLocation>
</comment>
<evidence type="ECO:0000256" key="8">
    <source>
        <dbReference type="ARBA" id="ARBA00023136"/>
    </source>
</evidence>
<keyword evidence="8 12" id="KW-0472">Membrane</keyword>
<feature type="transmembrane region" description="Helical" evidence="12">
    <location>
        <begin position="418"/>
        <end position="435"/>
    </location>
</feature>
<evidence type="ECO:0000256" key="1">
    <source>
        <dbReference type="ARBA" id="ARBA00004155"/>
    </source>
</evidence>
<evidence type="ECO:0000256" key="9">
    <source>
        <dbReference type="ARBA" id="ARBA00023228"/>
    </source>
</evidence>
<keyword evidence="4" id="KW-0813">Transport</keyword>
<dbReference type="EMBL" id="KZ989979">
    <property type="protein sequence ID" value="RKP24906.1"/>
    <property type="molecule type" value="Genomic_DNA"/>
</dbReference>
<dbReference type="Proteomes" id="UP000278143">
    <property type="component" value="Unassembled WGS sequence"/>
</dbReference>
<evidence type="ECO:0000313" key="14">
    <source>
        <dbReference type="EMBL" id="RKP24906.1"/>
    </source>
</evidence>
<feature type="chain" id="PRO_5020532104" description="Probable lysosomal cobalamin transporter" evidence="13">
    <location>
        <begin position="21"/>
        <end position="554"/>
    </location>
</feature>
<keyword evidence="7 12" id="KW-1133">Transmembrane helix</keyword>
<evidence type="ECO:0000256" key="11">
    <source>
        <dbReference type="ARBA" id="ARBA00025515"/>
    </source>
</evidence>
<dbReference type="Pfam" id="PF04791">
    <property type="entry name" value="LMBR1"/>
    <property type="match status" value="1"/>
</dbReference>
<keyword evidence="9" id="KW-0458">Lysosome</keyword>
<accession>A0A4P9YXU6</accession>
<dbReference type="GO" id="GO:0072665">
    <property type="term" value="P:protein localization to vacuole"/>
    <property type="evidence" value="ECO:0007669"/>
    <property type="project" value="TreeGrafter"/>
</dbReference>
<keyword evidence="13" id="KW-0732">Signal</keyword>
<feature type="transmembrane region" description="Helical" evidence="12">
    <location>
        <begin position="143"/>
        <end position="161"/>
    </location>
</feature>
<feature type="signal peptide" evidence="13">
    <location>
        <begin position="1"/>
        <end position="20"/>
    </location>
</feature>